<dbReference type="Pfam" id="PF13460">
    <property type="entry name" value="NAD_binding_10"/>
    <property type="match status" value="1"/>
</dbReference>
<dbReference type="Proteomes" id="UP001210925">
    <property type="component" value="Unassembled WGS sequence"/>
</dbReference>
<dbReference type="Gene3D" id="3.40.50.720">
    <property type="entry name" value="NAD(P)-binding Rossmann-like Domain"/>
    <property type="match status" value="1"/>
</dbReference>
<reference evidence="2" key="1">
    <citation type="submission" date="2020-05" db="EMBL/GenBank/DDBJ databases">
        <title>Phylogenomic resolution of chytrid fungi.</title>
        <authorList>
            <person name="Stajich J.E."/>
            <person name="Amses K."/>
            <person name="Simmons R."/>
            <person name="Seto K."/>
            <person name="Myers J."/>
            <person name="Bonds A."/>
            <person name="Quandt C.A."/>
            <person name="Barry K."/>
            <person name="Liu P."/>
            <person name="Grigoriev I."/>
            <person name="Longcore J.E."/>
            <person name="James T.Y."/>
        </authorList>
    </citation>
    <scope>NUCLEOTIDE SEQUENCE</scope>
    <source>
        <strain evidence="2">PLAUS21</strain>
    </source>
</reference>
<evidence type="ECO:0000313" key="2">
    <source>
        <dbReference type="EMBL" id="KAJ3259217.1"/>
    </source>
</evidence>
<dbReference type="EMBL" id="JADGKB010000020">
    <property type="protein sequence ID" value="KAJ3259217.1"/>
    <property type="molecule type" value="Genomic_DNA"/>
</dbReference>
<feature type="domain" description="NAD(P)-binding" evidence="1">
    <location>
        <begin position="6"/>
        <end position="189"/>
    </location>
</feature>
<keyword evidence="3" id="KW-1185">Reference proteome</keyword>
<accession>A0AAD5Y6Q5</accession>
<gene>
    <name evidence="2" type="ORF">HK103_002864</name>
</gene>
<sequence>MIVILGATGRIGSRILEKLLPNHKVTAVARKDIPPHPNLTTKSFDDLDSVLSEATVVVSCLGHVPSVNMLFEPLFVTEINKKIGEHPSNFRFIQLNSGGVDNPHGGDSRPFMDRLIIGSIGWLTPFRDSIQSANYISTLKKEWCCVRPVNFIEGEGEYEVFEHATKSVFSGAAAKMGSIADFMSKLATDDVLWNKWKFKMPMLYDK</sequence>
<dbReference type="SUPFAM" id="SSF51735">
    <property type="entry name" value="NAD(P)-binding Rossmann-fold domains"/>
    <property type="match status" value="1"/>
</dbReference>
<name>A0AAD5Y6Q5_9FUNG</name>
<evidence type="ECO:0000313" key="3">
    <source>
        <dbReference type="Proteomes" id="UP001210925"/>
    </source>
</evidence>
<protein>
    <recommendedName>
        <fullName evidence="1">NAD(P)-binding domain-containing protein</fullName>
    </recommendedName>
</protein>
<dbReference type="InterPro" id="IPR036291">
    <property type="entry name" value="NAD(P)-bd_dom_sf"/>
</dbReference>
<dbReference type="AlphaFoldDB" id="A0AAD5Y6Q5"/>
<organism evidence="2 3">
    <name type="scientific">Boothiomyces macroporosus</name>
    <dbReference type="NCBI Taxonomy" id="261099"/>
    <lineage>
        <taxon>Eukaryota</taxon>
        <taxon>Fungi</taxon>
        <taxon>Fungi incertae sedis</taxon>
        <taxon>Chytridiomycota</taxon>
        <taxon>Chytridiomycota incertae sedis</taxon>
        <taxon>Chytridiomycetes</taxon>
        <taxon>Rhizophydiales</taxon>
        <taxon>Terramycetaceae</taxon>
        <taxon>Boothiomyces</taxon>
    </lineage>
</organism>
<proteinExistence type="predicted"/>
<dbReference type="InterPro" id="IPR016040">
    <property type="entry name" value="NAD(P)-bd_dom"/>
</dbReference>
<evidence type="ECO:0000259" key="1">
    <source>
        <dbReference type="Pfam" id="PF13460"/>
    </source>
</evidence>
<comment type="caution">
    <text evidence="2">The sequence shown here is derived from an EMBL/GenBank/DDBJ whole genome shotgun (WGS) entry which is preliminary data.</text>
</comment>